<dbReference type="GO" id="GO:0002181">
    <property type="term" value="P:cytoplasmic translation"/>
    <property type="evidence" value="ECO:0007669"/>
    <property type="project" value="TreeGrafter"/>
</dbReference>
<evidence type="ECO:0000256" key="3">
    <source>
        <dbReference type="ARBA" id="ARBA00022980"/>
    </source>
</evidence>
<dbReference type="GO" id="GO:0022625">
    <property type="term" value="C:cytosolic large ribosomal subunit"/>
    <property type="evidence" value="ECO:0007669"/>
    <property type="project" value="TreeGrafter"/>
</dbReference>
<dbReference type="GO" id="GO:0000027">
    <property type="term" value="P:ribosomal large subunit assembly"/>
    <property type="evidence" value="ECO:0007669"/>
    <property type="project" value="TreeGrafter"/>
</dbReference>
<dbReference type="InterPro" id="IPR001790">
    <property type="entry name" value="Ribosomal_uL10"/>
</dbReference>
<protein>
    <recommendedName>
        <fullName evidence="5">Large ribosomal subunit protein uL10</fullName>
    </recommendedName>
    <alternativeName>
        <fullName evidence="6">60S acidic ribosomal protein P0</fullName>
    </alternativeName>
</protein>
<organism evidence="8 9">
    <name type="scientific">Myotis davidii</name>
    <name type="common">David's myotis</name>
    <dbReference type="NCBI Taxonomy" id="225400"/>
    <lineage>
        <taxon>Eukaryota</taxon>
        <taxon>Metazoa</taxon>
        <taxon>Chordata</taxon>
        <taxon>Craniata</taxon>
        <taxon>Vertebrata</taxon>
        <taxon>Euteleostomi</taxon>
        <taxon>Mammalia</taxon>
        <taxon>Eutheria</taxon>
        <taxon>Laurasiatheria</taxon>
        <taxon>Chiroptera</taxon>
        <taxon>Yangochiroptera</taxon>
        <taxon>Vespertilionidae</taxon>
        <taxon>Myotis</taxon>
    </lineage>
</organism>
<name>L5MA84_MYODS</name>
<accession>L5MA84</accession>
<dbReference type="InterPro" id="IPR043164">
    <property type="entry name" value="Ribosomal_uL10-like_insert_sf"/>
</dbReference>
<gene>
    <name evidence="8" type="ORF">MDA_GLEAN10000893</name>
</gene>
<dbReference type="PANTHER" id="PTHR45699">
    <property type="entry name" value="60S ACIDIC RIBOSOMAL PROTEIN P0"/>
    <property type="match status" value="1"/>
</dbReference>
<dbReference type="Pfam" id="PF00466">
    <property type="entry name" value="Ribosomal_L10"/>
    <property type="match status" value="1"/>
</dbReference>
<dbReference type="SUPFAM" id="SSF160369">
    <property type="entry name" value="Ribosomal protein L10-like"/>
    <property type="match status" value="1"/>
</dbReference>
<evidence type="ECO:0000256" key="5">
    <source>
        <dbReference type="ARBA" id="ARBA00035202"/>
    </source>
</evidence>
<dbReference type="Proteomes" id="UP000010556">
    <property type="component" value="Unassembled WGS sequence"/>
</dbReference>
<dbReference type="FunFam" id="3.90.105.20:FF:000001">
    <property type="entry name" value="60S acidic ribosomal protein P0"/>
    <property type="match status" value="1"/>
</dbReference>
<dbReference type="Gene3D" id="3.30.70.1730">
    <property type="match status" value="1"/>
</dbReference>
<evidence type="ECO:0000256" key="2">
    <source>
        <dbReference type="ARBA" id="ARBA00008889"/>
    </source>
</evidence>
<evidence type="ECO:0000313" key="9">
    <source>
        <dbReference type="Proteomes" id="UP000010556"/>
    </source>
</evidence>
<feature type="domain" description="Large ribosomal subunit protein uL10-like insertion" evidence="7">
    <location>
        <begin position="67"/>
        <end position="136"/>
    </location>
</feature>
<dbReference type="InterPro" id="IPR040637">
    <property type="entry name" value="Ribosomal_uL10-like_insert"/>
</dbReference>
<evidence type="ECO:0000256" key="1">
    <source>
        <dbReference type="ARBA" id="ARBA00002200"/>
    </source>
</evidence>
<evidence type="ECO:0000256" key="4">
    <source>
        <dbReference type="ARBA" id="ARBA00023274"/>
    </source>
</evidence>
<keyword evidence="4" id="KW-0687">Ribonucleoprotein</keyword>
<comment type="function">
    <text evidence="1">Ribosomal protein P0 is the functional equivalent of E.coli protein L10.</text>
</comment>
<dbReference type="Pfam" id="PF17777">
    <property type="entry name" value="RL10P_insert"/>
    <property type="match status" value="1"/>
</dbReference>
<keyword evidence="3 8" id="KW-0689">Ribosomal protein</keyword>
<reference evidence="9" key="1">
    <citation type="journal article" date="2013" name="Science">
        <title>Comparative analysis of bat genomes provides insight into the evolution of flight and immunity.</title>
        <authorList>
            <person name="Zhang G."/>
            <person name="Cowled C."/>
            <person name="Shi Z."/>
            <person name="Huang Z."/>
            <person name="Bishop-Lilly K.A."/>
            <person name="Fang X."/>
            <person name="Wynne J.W."/>
            <person name="Xiong Z."/>
            <person name="Baker M.L."/>
            <person name="Zhao W."/>
            <person name="Tachedjian M."/>
            <person name="Zhu Y."/>
            <person name="Zhou P."/>
            <person name="Jiang X."/>
            <person name="Ng J."/>
            <person name="Yang L."/>
            <person name="Wu L."/>
            <person name="Xiao J."/>
            <person name="Feng Y."/>
            <person name="Chen Y."/>
            <person name="Sun X."/>
            <person name="Zhang Y."/>
            <person name="Marsh G.A."/>
            <person name="Crameri G."/>
            <person name="Broder C.C."/>
            <person name="Frey K.G."/>
            <person name="Wang L.F."/>
            <person name="Wang J."/>
        </authorList>
    </citation>
    <scope>NUCLEOTIDE SEQUENCE [LARGE SCALE GENOMIC DNA]</scope>
</reference>
<dbReference type="GO" id="GO:0070180">
    <property type="term" value="F:large ribosomal subunit rRNA binding"/>
    <property type="evidence" value="ECO:0007669"/>
    <property type="project" value="TreeGrafter"/>
</dbReference>
<comment type="similarity">
    <text evidence="2">Belongs to the universal ribosomal protein uL10 family.</text>
</comment>
<sequence>MSLRGKAVVLMGKNSMMSKTIQGHLENSPAPENLWPDIQGNVGFVFTKEDLTEISDMLLADQVPAAACAGAMAPCEVTVPAQNTGLGAEKTSFFQALGITTNISKGSIEVLSDAQLVETGDKVGASAATQLHMLNISPFSSGLIVQQVFDNGRIYNPEVLDITEETAFPLPGGCPQCCQRMPSHWLPNCCISIPFYHQWVQASSAFVCGD</sequence>
<dbReference type="EMBL" id="KB102935">
    <property type="protein sequence ID" value="ELK34648.1"/>
    <property type="molecule type" value="Genomic_DNA"/>
</dbReference>
<dbReference type="GO" id="GO:0003735">
    <property type="term" value="F:structural constituent of ribosome"/>
    <property type="evidence" value="ECO:0007669"/>
    <property type="project" value="TreeGrafter"/>
</dbReference>
<evidence type="ECO:0000256" key="6">
    <source>
        <dbReference type="ARBA" id="ARBA00035444"/>
    </source>
</evidence>
<dbReference type="InterPro" id="IPR050323">
    <property type="entry name" value="Ribosomal_protein_uL10"/>
</dbReference>
<evidence type="ECO:0000313" key="8">
    <source>
        <dbReference type="EMBL" id="ELK34648.1"/>
    </source>
</evidence>
<evidence type="ECO:0000259" key="7">
    <source>
        <dbReference type="Pfam" id="PF17777"/>
    </source>
</evidence>
<dbReference type="InterPro" id="IPR043141">
    <property type="entry name" value="Ribosomal_uL10-like_sf"/>
</dbReference>
<dbReference type="AlphaFoldDB" id="L5MA84"/>
<proteinExistence type="inferred from homology"/>
<keyword evidence="9" id="KW-1185">Reference proteome</keyword>
<dbReference type="Gene3D" id="3.90.105.20">
    <property type="match status" value="1"/>
</dbReference>
<dbReference type="PANTHER" id="PTHR45699:SF3">
    <property type="entry name" value="LARGE RIBOSOMAL SUBUNIT PROTEIN UL10"/>
    <property type="match status" value="1"/>
</dbReference>